<feature type="binding site" evidence="8">
    <location>
        <position position="172"/>
    </location>
    <ligand>
        <name>ATP</name>
        <dbReference type="ChEBI" id="CHEBI:30616"/>
    </ligand>
</feature>
<keyword evidence="4 8" id="KW-0479">Metal-binding</keyword>
<evidence type="ECO:0000256" key="8">
    <source>
        <dbReference type="HAMAP-Rule" id="MF_00692"/>
    </source>
</evidence>
<feature type="binding site" evidence="8">
    <location>
        <position position="122"/>
    </location>
    <ligand>
        <name>ATP</name>
        <dbReference type="ChEBI" id="CHEBI:30616"/>
    </ligand>
</feature>
<organism evidence="10">
    <name type="scientific">Halomonas sp. RT37</name>
    <dbReference type="NCBI Taxonomy" id="2950872"/>
    <lineage>
        <taxon>Bacteria</taxon>
        <taxon>Pseudomonadati</taxon>
        <taxon>Pseudomonadota</taxon>
        <taxon>Gammaproteobacteria</taxon>
        <taxon>Oceanospirillales</taxon>
        <taxon>Halomonadaceae</taxon>
        <taxon>Halomonas</taxon>
    </lineage>
</organism>
<feature type="binding site" evidence="8">
    <location>
        <position position="179"/>
    </location>
    <ligand>
        <name>ATP</name>
        <dbReference type="ChEBI" id="CHEBI:30616"/>
    </ligand>
</feature>
<dbReference type="Pfam" id="PF02696">
    <property type="entry name" value="SelO"/>
    <property type="match status" value="1"/>
</dbReference>
<dbReference type="PANTHER" id="PTHR32057">
    <property type="entry name" value="PROTEIN ADENYLYLTRANSFERASE SELO, MITOCHONDRIAL"/>
    <property type="match status" value="1"/>
</dbReference>
<comment type="catalytic activity">
    <reaction evidence="8">
        <text>L-tyrosyl-[protein] + ATP = O-(5'-adenylyl)-L-tyrosyl-[protein] + diphosphate</text>
        <dbReference type="Rhea" id="RHEA:54288"/>
        <dbReference type="Rhea" id="RHEA-COMP:10136"/>
        <dbReference type="Rhea" id="RHEA-COMP:13846"/>
        <dbReference type="ChEBI" id="CHEBI:30616"/>
        <dbReference type="ChEBI" id="CHEBI:33019"/>
        <dbReference type="ChEBI" id="CHEBI:46858"/>
        <dbReference type="ChEBI" id="CHEBI:83624"/>
        <dbReference type="EC" id="2.7.7.108"/>
    </reaction>
</comment>
<dbReference type="GO" id="GO:0030145">
    <property type="term" value="F:manganese ion binding"/>
    <property type="evidence" value="ECO:0007669"/>
    <property type="project" value="UniProtKB-UniRule"/>
</dbReference>
<evidence type="ECO:0000256" key="5">
    <source>
        <dbReference type="ARBA" id="ARBA00022741"/>
    </source>
</evidence>
<comment type="cofactor">
    <cofactor evidence="8">
        <name>Mg(2+)</name>
        <dbReference type="ChEBI" id="CHEBI:18420"/>
    </cofactor>
    <cofactor evidence="8">
        <name>Mn(2+)</name>
        <dbReference type="ChEBI" id="CHEBI:29035"/>
    </cofactor>
</comment>
<comment type="catalytic activity">
    <reaction evidence="8">
        <text>L-histidyl-[protein] + UTP = N(tele)-(5'-uridylyl)-L-histidyl-[protein] + diphosphate</text>
        <dbReference type="Rhea" id="RHEA:83891"/>
        <dbReference type="Rhea" id="RHEA-COMP:9745"/>
        <dbReference type="Rhea" id="RHEA-COMP:20239"/>
        <dbReference type="ChEBI" id="CHEBI:29979"/>
        <dbReference type="ChEBI" id="CHEBI:33019"/>
        <dbReference type="ChEBI" id="CHEBI:46398"/>
        <dbReference type="ChEBI" id="CHEBI:233474"/>
    </reaction>
</comment>
<comment type="catalytic activity">
    <reaction evidence="8">
        <text>L-seryl-[protein] + ATP = 3-O-(5'-adenylyl)-L-seryl-[protein] + diphosphate</text>
        <dbReference type="Rhea" id="RHEA:58120"/>
        <dbReference type="Rhea" id="RHEA-COMP:9863"/>
        <dbReference type="Rhea" id="RHEA-COMP:15073"/>
        <dbReference type="ChEBI" id="CHEBI:29999"/>
        <dbReference type="ChEBI" id="CHEBI:30616"/>
        <dbReference type="ChEBI" id="CHEBI:33019"/>
        <dbReference type="ChEBI" id="CHEBI:142516"/>
        <dbReference type="EC" id="2.7.7.108"/>
    </reaction>
</comment>
<keyword evidence="5 8" id="KW-0547">Nucleotide-binding</keyword>
<comment type="catalytic activity">
    <reaction evidence="8">
        <text>L-seryl-[protein] + UTP = O-(5'-uridylyl)-L-seryl-[protein] + diphosphate</text>
        <dbReference type="Rhea" id="RHEA:64604"/>
        <dbReference type="Rhea" id="RHEA-COMP:9863"/>
        <dbReference type="Rhea" id="RHEA-COMP:16635"/>
        <dbReference type="ChEBI" id="CHEBI:29999"/>
        <dbReference type="ChEBI" id="CHEBI:33019"/>
        <dbReference type="ChEBI" id="CHEBI:46398"/>
        <dbReference type="ChEBI" id="CHEBI:156051"/>
    </reaction>
</comment>
<protein>
    <recommendedName>
        <fullName evidence="8">Protein nucleotidyltransferase YdiU</fullName>
        <ecNumber evidence="8">2.7.7.-</ecNumber>
    </recommendedName>
    <alternativeName>
        <fullName evidence="8">Protein adenylyltransferase YdiU</fullName>
        <ecNumber evidence="8">2.7.7.108</ecNumber>
    </alternativeName>
    <alternativeName>
        <fullName evidence="8">Protein uridylyltransferase YdiU</fullName>
        <ecNumber evidence="8">2.7.7.-</ecNumber>
    </alternativeName>
</protein>
<evidence type="ECO:0000313" key="10">
    <source>
        <dbReference type="EMBL" id="XBO71792.1"/>
    </source>
</evidence>
<keyword evidence="8" id="KW-0464">Manganese</keyword>
<feature type="binding site" evidence="8">
    <location>
        <position position="121"/>
    </location>
    <ligand>
        <name>ATP</name>
        <dbReference type="ChEBI" id="CHEBI:30616"/>
    </ligand>
</feature>
<dbReference type="GO" id="GO:0005524">
    <property type="term" value="F:ATP binding"/>
    <property type="evidence" value="ECO:0007669"/>
    <property type="project" value="UniProtKB-UniRule"/>
</dbReference>
<proteinExistence type="inferred from homology"/>
<dbReference type="GO" id="GO:0070733">
    <property type="term" value="F:AMPylase activity"/>
    <property type="evidence" value="ECO:0007669"/>
    <property type="project" value="UniProtKB-EC"/>
</dbReference>
<comment type="function">
    <text evidence="8">Nucleotidyltransferase involved in the post-translational modification of proteins. It can catalyze the addition of adenosine monophosphate (AMP) or uridine monophosphate (UMP) to a protein, resulting in modifications known as AMPylation and UMPylation.</text>
</comment>
<dbReference type="InterPro" id="IPR003846">
    <property type="entry name" value="SelO"/>
</dbReference>
<dbReference type="RefSeq" id="WP_348827613.1">
    <property type="nucleotide sequence ID" value="NZ_CP098827.1"/>
</dbReference>
<dbReference type="AlphaFoldDB" id="A0AAU7KJD2"/>
<feature type="binding site" evidence="8">
    <location>
        <position position="86"/>
    </location>
    <ligand>
        <name>ATP</name>
        <dbReference type="ChEBI" id="CHEBI:30616"/>
    </ligand>
</feature>
<evidence type="ECO:0000256" key="9">
    <source>
        <dbReference type="SAM" id="MobiDB-lite"/>
    </source>
</evidence>
<evidence type="ECO:0000256" key="7">
    <source>
        <dbReference type="ARBA" id="ARBA00022842"/>
    </source>
</evidence>
<sequence>MFPAFSGRYASLPDRMRAEMAPTPVAAPRLLAFNRPLAEALGFDLDAFDATRAAEVLGGNAVPDGATPIAAAYAGHQFGNFVPQLGDGRAILLGELAHRDGGLREVQLKGAGRTPFSRGGDGRAPIGPVLREYLVSEAMAALGVPTTRALAAVASGEQVVRQMVEPGAVLTRVASSHVRVGTFQYFAARRDSEALSLLVDFCIERHYPELADLPEAERALALVEAVVERQASLVAQWKGLGFIHGVMNTDNCAISGETIDYGPCAFMDAFHPHRVFSSIDERGRYAWDNQPAIAQWNLARLAETLLPLISDDQERAVALATEAIEAFAECHDAAWTAVLRAKLGLGADDSQGQPESRSTDGQGGPLADEDLALGEDFLKAMEEGNADFTLSFAHLPLALAGDEAALAEGFERSGRLEAWLPRWRERLAREGVADEVVGARLAAANPQVIPRNHLVEKAIRAAIDDDDLSVFETLLAAVTRPYQTPDDTSLLAPPGRDERVLRTFCGT</sequence>
<dbReference type="GO" id="GO:0000287">
    <property type="term" value="F:magnesium ion binding"/>
    <property type="evidence" value="ECO:0007669"/>
    <property type="project" value="UniProtKB-UniRule"/>
</dbReference>
<dbReference type="EC" id="2.7.7.108" evidence="8"/>
<feature type="binding site" evidence="8">
    <location>
        <position position="109"/>
    </location>
    <ligand>
        <name>ATP</name>
        <dbReference type="ChEBI" id="CHEBI:30616"/>
    </ligand>
</feature>
<accession>A0AAU7KJD2</accession>
<comment type="catalytic activity">
    <reaction evidence="8">
        <text>L-threonyl-[protein] + ATP = 3-O-(5'-adenylyl)-L-threonyl-[protein] + diphosphate</text>
        <dbReference type="Rhea" id="RHEA:54292"/>
        <dbReference type="Rhea" id="RHEA-COMP:11060"/>
        <dbReference type="Rhea" id="RHEA-COMP:13847"/>
        <dbReference type="ChEBI" id="CHEBI:30013"/>
        <dbReference type="ChEBI" id="CHEBI:30616"/>
        <dbReference type="ChEBI" id="CHEBI:33019"/>
        <dbReference type="ChEBI" id="CHEBI:138113"/>
        <dbReference type="EC" id="2.7.7.108"/>
    </reaction>
</comment>
<comment type="catalytic activity">
    <reaction evidence="8">
        <text>L-tyrosyl-[protein] + UTP = O-(5'-uridylyl)-L-tyrosyl-[protein] + diphosphate</text>
        <dbReference type="Rhea" id="RHEA:83887"/>
        <dbReference type="Rhea" id="RHEA-COMP:10136"/>
        <dbReference type="Rhea" id="RHEA-COMP:20238"/>
        <dbReference type="ChEBI" id="CHEBI:33019"/>
        <dbReference type="ChEBI" id="CHEBI:46398"/>
        <dbReference type="ChEBI" id="CHEBI:46858"/>
        <dbReference type="ChEBI" id="CHEBI:90602"/>
    </reaction>
</comment>
<feature type="binding site" evidence="8">
    <location>
        <position position="89"/>
    </location>
    <ligand>
        <name>ATP</name>
        <dbReference type="ChEBI" id="CHEBI:30616"/>
    </ligand>
</feature>
<feature type="binding site" evidence="8">
    <location>
        <position position="260"/>
    </location>
    <ligand>
        <name>Mg(2+)</name>
        <dbReference type="ChEBI" id="CHEBI:18420"/>
    </ligand>
</feature>
<feature type="binding site" evidence="8">
    <location>
        <position position="260"/>
    </location>
    <ligand>
        <name>ATP</name>
        <dbReference type="ChEBI" id="CHEBI:30616"/>
    </ligand>
</feature>
<feature type="binding site" evidence="8">
    <location>
        <position position="251"/>
    </location>
    <ligand>
        <name>Mg(2+)</name>
        <dbReference type="ChEBI" id="CHEBI:18420"/>
    </ligand>
</feature>
<evidence type="ECO:0000256" key="3">
    <source>
        <dbReference type="ARBA" id="ARBA00022695"/>
    </source>
</evidence>
<dbReference type="PANTHER" id="PTHR32057:SF14">
    <property type="entry name" value="PROTEIN ADENYLYLTRANSFERASE SELO, MITOCHONDRIAL"/>
    <property type="match status" value="1"/>
</dbReference>
<keyword evidence="6 8" id="KW-0067">ATP-binding</keyword>
<evidence type="ECO:0000256" key="2">
    <source>
        <dbReference type="ARBA" id="ARBA00022679"/>
    </source>
</evidence>
<comment type="similarity">
    <text evidence="1 8">Belongs to the SELO family.</text>
</comment>
<feature type="active site" description="Proton acceptor" evidence="8">
    <location>
        <position position="250"/>
    </location>
</feature>
<feature type="binding site" evidence="8">
    <location>
        <position position="88"/>
    </location>
    <ligand>
        <name>ATP</name>
        <dbReference type="ChEBI" id="CHEBI:30616"/>
    </ligand>
</feature>
<keyword evidence="2 8" id="KW-0808">Transferase</keyword>
<evidence type="ECO:0000256" key="4">
    <source>
        <dbReference type="ARBA" id="ARBA00022723"/>
    </source>
</evidence>
<evidence type="ECO:0000256" key="1">
    <source>
        <dbReference type="ARBA" id="ARBA00009747"/>
    </source>
</evidence>
<name>A0AAU7KJD2_9GAMM</name>
<dbReference type="NCBIfam" id="NF000658">
    <property type="entry name" value="PRK00029.1"/>
    <property type="match status" value="1"/>
</dbReference>
<keyword evidence="3 8" id="KW-0548">Nucleotidyltransferase</keyword>
<feature type="compositionally biased region" description="Polar residues" evidence="9">
    <location>
        <begin position="350"/>
        <end position="360"/>
    </location>
</feature>
<gene>
    <name evidence="8" type="primary">ydiU</name>
    <name evidence="8" type="synonym">selO</name>
    <name evidence="10" type="ORF">NFG58_03485</name>
</gene>
<feature type="region of interest" description="Disordered" evidence="9">
    <location>
        <begin position="346"/>
        <end position="366"/>
    </location>
</feature>
<reference evidence="10" key="1">
    <citation type="submission" date="2022-06" db="EMBL/GenBank/DDBJ databases">
        <title>A novel DMS-producing enzyme.</title>
        <authorList>
            <person name="Zhang Y."/>
        </authorList>
    </citation>
    <scope>NUCLEOTIDE SEQUENCE</scope>
    <source>
        <strain evidence="10">RT37</strain>
    </source>
</reference>
<keyword evidence="7 8" id="KW-0460">Magnesium</keyword>
<evidence type="ECO:0000256" key="6">
    <source>
        <dbReference type="ARBA" id="ARBA00022840"/>
    </source>
</evidence>
<dbReference type="EMBL" id="CP098827">
    <property type="protein sequence ID" value="XBO71792.1"/>
    <property type="molecule type" value="Genomic_DNA"/>
</dbReference>
<dbReference type="HAMAP" id="MF_00692">
    <property type="entry name" value="SelO"/>
    <property type="match status" value="1"/>
</dbReference>
<dbReference type="EC" id="2.7.7.-" evidence="8"/>